<evidence type="ECO:0000313" key="2">
    <source>
        <dbReference type="EMBL" id="MVO09747.1"/>
    </source>
</evidence>
<dbReference type="SUPFAM" id="SSF49464">
    <property type="entry name" value="Carboxypeptidase regulatory domain-like"/>
    <property type="match status" value="1"/>
</dbReference>
<keyword evidence="1" id="KW-1133">Transmembrane helix</keyword>
<name>A0A6I4IST0_9FLAO</name>
<comment type="caution">
    <text evidence="2">The sequence shown here is derived from an EMBL/GenBank/DDBJ whole genome shotgun (WGS) entry which is preliminary data.</text>
</comment>
<keyword evidence="3" id="KW-1185">Reference proteome</keyword>
<dbReference type="OrthoDB" id="1122665at2"/>
<protein>
    <recommendedName>
        <fullName evidence="4">TonB-dependent receptor plug domain-containing protein</fullName>
    </recommendedName>
</protein>
<organism evidence="2 3">
    <name type="scientific">Flavobacterium profundi</name>
    <dbReference type="NCBI Taxonomy" id="1774945"/>
    <lineage>
        <taxon>Bacteria</taxon>
        <taxon>Pseudomonadati</taxon>
        <taxon>Bacteroidota</taxon>
        <taxon>Flavobacteriia</taxon>
        <taxon>Flavobacteriales</taxon>
        <taxon>Flavobacteriaceae</taxon>
        <taxon>Flavobacterium</taxon>
    </lineage>
</organism>
<dbReference type="Proteomes" id="UP000431264">
    <property type="component" value="Unassembled WGS sequence"/>
</dbReference>
<reference evidence="3" key="1">
    <citation type="submission" date="2019-05" db="EMBL/GenBank/DDBJ databases">
        <title>Flavobacterium profundi sp. nov., isolated from a deep-sea seamount.</title>
        <authorList>
            <person name="Zhang D.-C."/>
        </authorList>
    </citation>
    <scope>NUCLEOTIDE SEQUENCE [LARGE SCALE GENOMIC DNA]</scope>
    <source>
        <strain evidence="3">TP390</strain>
    </source>
</reference>
<gene>
    <name evidence="2" type="ORF">GOQ30_11315</name>
</gene>
<evidence type="ECO:0008006" key="4">
    <source>
        <dbReference type="Google" id="ProtNLM"/>
    </source>
</evidence>
<dbReference type="Pfam" id="PF13620">
    <property type="entry name" value="CarboxypepD_reg"/>
    <property type="match status" value="1"/>
</dbReference>
<dbReference type="AlphaFoldDB" id="A0A6I4IST0"/>
<sequence>METKTNIVAFKGKVVDEFGEALEGAHVSILDYPSFNGVPYGVVTDAKGDFSISDFNINNYSKVAISYVGKEQIQDIVLNLNYKTILMKDAFTNLPGYTGTYKKKPCWLCILILASLFGYSVYSK</sequence>
<feature type="transmembrane region" description="Helical" evidence="1">
    <location>
        <begin position="105"/>
        <end position="122"/>
    </location>
</feature>
<evidence type="ECO:0000313" key="3">
    <source>
        <dbReference type="Proteomes" id="UP000431264"/>
    </source>
</evidence>
<dbReference type="InterPro" id="IPR008969">
    <property type="entry name" value="CarboxyPept-like_regulatory"/>
</dbReference>
<dbReference type="EMBL" id="WQLW01000008">
    <property type="protein sequence ID" value="MVO09747.1"/>
    <property type="molecule type" value="Genomic_DNA"/>
</dbReference>
<evidence type="ECO:0000256" key="1">
    <source>
        <dbReference type="SAM" id="Phobius"/>
    </source>
</evidence>
<dbReference type="RefSeq" id="WP_140998126.1">
    <property type="nucleotide sequence ID" value="NZ_VDCZ01000008.1"/>
</dbReference>
<keyword evidence="1" id="KW-0812">Transmembrane</keyword>
<proteinExistence type="predicted"/>
<accession>A0A6I4IST0</accession>
<keyword evidence="1" id="KW-0472">Membrane</keyword>